<comment type="caution">
    <text evidence="5">Lacks conserved residue(s) required for the propagation of feature annotation.</text>
</comment>
<evidence type="ECO:0000259" key="7">
    <source>
        <dbReference type="Pfam" id="PF02826"/>
    </source>
</evidence>
<dbReference type="InterPro" id="IPR038251">
    <property type="entry name" value="PdxB_dimer_sf"/>
</dbReference>
<keyword evidence="1 5" id="KW-0963">Cytoplasm</keyword>
<comment type="similarity">
    <text evidence="5">Belongs to the D-isomer specific 2-hydroxyacid dehydrogenase family. PdxB subfamily.</text>
</comment>
<evidence type="ECO:0000259" key="6">
    <source>
        <dbReference type="Pfam" id="PF00389"/>
    </source>
</evidence>
<dbReference type="EMBL" id="LSDK01000035">
    <property type="protein sequence ID" value="KXB77597.1"/>
    <property type="molecule type" value="Genomic_DNA"/>
</dbReference>
<dbReference type="PANTHER" id="PTHR10996:SF178">
    <property type="entry name" value="2-HYDROXYACID DEHYDROGENASE YGL185C-RELATED"/>
    <property type="match status" value="1"/>
</dbReference>
<dbReference type="SUPFAM" id="SSF51735">
    <property type="entry name" value="NAD(P)-binding Rossmann-fold domains"/>
    <property type="match status" value="1"/>
</dbReference>
<evidence type="ECO:0000313" key="9">
    <source>
        <dbReference type="Proteomes" id="UP000070224"/>
    </source>
</evidence>
<feature type="active site" evidence="5">
    <location>
        <position position="211"/>
    </location>
</feature>
<dbReference type="InterPro" id="IPR050223">
    <property type="entry name" value="D-isomer_2-hydroxyacid_DH"/>
</dbReference>
<feature type="binding site" evidence="5">
    <location>
        <position position="235"/>
    </location>
    <ligand>
        <name>NAD(+)</name>
        <dbReference type="ChEBI" id="CHEBI:57540"/>
    </ligand>
</feature>
<evidence type="ECO:0000256" key="1">
    <source>
        <dbReference type="ARBA" id="ARBA00022490"/>
    </source>
</evidence>
<feature type="active site" description="Proton donor" evidence="5">
    <location>
        <position position="257"/>
    </location>
</feature>
<feature type="binding site" evidence="5">
    <location>
        <position position="69"/>
    </location>
    <ligand>
        <name>substrate</name>
    </ligand>
</feature>
<dbReference type="UniPathway" id="UPA00244">
    <property type="reaction ID" value="UER00310"/>
</dbReference>
<dbReference type="SUPFAM" id="SSF52283">
    <property type="entry name" value="Formate/glycerate dehydrogenase catalytic domain-like"/>
    <property type="match status" value="1"/>
</dbReference>
<dbReference type="InterPro" id="IPR036291">
    <property type="entry name" value="NAD(P)-bd_dom_sf"/>
</dbReference>
<keyword evidence="2 5" id="KW-0560">Oxidoreductase</keyword>
<comment type="subcellular location">
    <subcellularLocation>
        <location evidence="5">Cytoplasm</location>
    </subcellularLocation>
</comment>
<evidence type="ECO:0000256" key="3">
    <source>
        <dbReference type="ARBA" id="ARBA00023027"/>
    </source>
</evidence>
<dbReference type="CDD" id="cd12158">
    <property type="entry name" value="ErythrP_dh"/>
    <property type="match status" value="1"/>
</dbReference>
<evidence type="ECO:0000256" key="5">
    <source>
        <dbReference type="HAMAP-Rule" id="MF_01825"/>
    </source>
</evidence>
<feature type="binding site" evidence="5">
    <location>
        <position position="260"/>
    </location>
    <ligand>
        <name>NAD(+)</name>
        <dbReference type="ChEBI" id="CHEBI:57540"/>
    </ligand>
</feature>
<dbReference type="Gene3D" id="3.40.50.720">
    <property type="entry name" value="NAD(P)-binding Rossmann-like Domain"/>
    <property type="match status" value="2"/>
</dbReference>
<comment type="catalytic activity">
    <reaction evidence="5">
        <text>4-phospho-D-erythronate + NAD(+) = (R)-3-hydroxy-2-oxo-4-phosphooxybutanoate + NADH + H(+)</text>
        <dbReference type="Rhea" id="RHEA:18829"/>
        <dbReference type="ChEBI" id="CHEBI:15378"/>
        <dbReference type="ChEBI" id="CHEBI:57540"/>
        <dbReference type="ChEBI" id="CHEBI:57945"/>
        <dbReference type="ChEBI" id="CHEBI:58538"/>
        <dbReference type="ChEBI" id="CHEBI:58766"/>
        <dbReference type="EC" id="1.1.1.290"/>
    </reaction>
</comment>
<feature type="binding site" evidence="5">
    <location>
        <position position="48"/>
    </location>
    <ligand>
        <name>substrate</name>
    </ligand>
</feature>
<organism evidence="8 9">
    <name type="scientific">Porphyromonas somerae</name>
    <dbReference type="NCBI Taxonomy" id="322095"/>
    <lineage>
        <taxon>Bacteria</taxon>
        <taxon>Pseudomonadati</taxon>
        <taxon>Bacteroidota</taxon>
        <taxon>Bacteroidia</taxon>
        <taxon>Bacteroidales</taxon>
        <taxon>Porphyromonadaceae</taxon>
        <taxon>Porphyromonas</taxon>
    </lineage>
</organism>
<dbReference type="EC" id="1.1.1.290" evidence="5"/>
<dbReference type="GO" id="GO:0030267">
    <property type="term" value="F:glyoxylate reductase (NADPH) activity"/>
    <property type="evidence" value="ECO:0007669"/>
    <property type="project" value="TreeGrafter"/>
</dbReference>
<reference evidence="9" key="1">
    <citation type="submission" date="2016-01" db="EMBL/GenBank/DDBJ databases">
        <authorList>
            <person name="Mitreva M."/>
            <person name="Pepin K.H."/>
            <person name="Mihindukulasuriya K.A."/>
            <person name="Fulton R."/>
            <person name="Fronick C."/>
            <person name="O'Laughlin M."/>
            <person name="Miner T."/>
            <person name="Herter B."/>
            <person name="Rosa B.A."/>
            <person name="Cordes M."/>
            <person name="Tomlinson C."/>
            <person name="Wollam A."/>
            <person name="Palsikar V.B."/>
            <person name="Mardis E.R."/>
            <person name="Wilson R.K."/>
        </authorList>
    </citation>
    <scope>NUCLEOTIDE SEQUENCE [LARGE SCALE GENOMIC DNA]</scope>
    <source>
        <strain evidence="9">KA00683</strain>
    </source>
</reference>
<dbReference type="PATRIC" id="fig|322095.3.peg.471"/>
<dbReference type="AlphaFoldDB" id="A0A134BCB6"/>
<comment type="caution">
    <text evidence="8">The sequence shown here is derived from an EMBL/GenBank/DDBJ whole genome shotgun (WGS) entry which is preliminary data.</text>
</comment>
<proteinExistence type="inferred from homology"/>
<keyword evidence="4 5" id="KW-0664">Pyridoxine biosynthesis</keyword>
<keyword evidence="9" id="KW-1185">Reference proteome</keyword>
<dbReference type="InterPro" id="IPR020921">
    <property type="entry name" value="Erythronate-4-P_DHase"/>
</dbReference>
<comment type="function">
    <text evidence="5">Catalyzes the oxidation of erythronate-4-phosphate to 3-hydroxy-2-oxo-4-phosphonooxybutanoate.</text>
</comment>
<feature type="active site" evidence="5">
    <location>
        <position position="240"/>
    </location>
</feature>
<dbReference type="InterPro" id="IPR006139">
    <property type="entry name" value="D-isomer_2_OHA_DH_cat_dom"/>
</dbReference>
<dbReference type="RefSeq" id="WP_060934982.1">
    <property type="nucleotide sequence ID" value="NZ_KQ960424.1"/>
</dbReference>
<dbReference type="Pfam" id="PF00389">
    <property type="entry name" value="2-Hacid_dh"/>
    <property type="match status" value="1"/>
</dbReference>
<dbReference type="GO" id="GO:0051287">
    <property type="term" value="F:NAD binding"/>
    <property type="evidence" value="ECO:0007669"/>
    <property type="project" value="InterPro"/>
</dbReference>
<evidence type="ECO:0000256" key="2">
    <source>
        <dbReference type="ARBA" id="ARBA00023002"/>
    </source>
</evidence>
<comment type="pathway">
    <text evidence="5">Cofactor biosynthesis; pyridoxine 5'-phosphate biosynthesis; pyridoxine 5'-phosphate from D-erythrose 4-phosphate: step 2/5.</text>
</comment>
<dbReference type="GO" id="GO:0016618">
    <property type="term" value="F:hydroxypyruvate reductase [NAD(P)H] activity"/>
    <property type="evidence" value="ECO:0007669"/>
    <property type="project" value="TreeGrafter"/>
</dbReference>
<feature type="domain" description="D-isomer specific 2-hydroxyacid dehydrogenase catalytic" evidence="6">
    <location>
        <begin position="25"/>
        <end position="282"/>
    </location>
</feature>
<dbReference type="InterPro" id="IPR006140">
    <property type="entry name" value="D-isomer_DH_NAD-bd"/>
</dbReference>
<feature type="domain" description="D-isomer specific 2-hydroxyacid dehydrogenase NAD-binding" evidence="7">
    <location>
        <begin position="110"/>
        <end position="259"/>
    </location>
</feature>
<dbReference type="PANTHER" id="PTHR10996">
    <property type="entry name" value="2-HYDROXYACID DEHYDROGENASE-RELATED"/>
    <property type="match status" value="1"/>
</dbReference>
<dbReference type="Pfam" id="PF02826">
    <property type="entry name" value="2-Hacid_dh_C"/>
    <property type="match status" value="1"/>
</dbReference>
<dbReference type="GO" id="GO:0008615">
    <property type="term" value="P:pyridoxine biosynthetic process"/>
    <property type="evidence" value="ECO:0007669"/>
    <property type="project" value="UniProtKB-UniRule"/>
</dbReference>
<keyword evidence="3 5" id="KW-0520">NAD</keyword>
<comment type="subunit">
    <text evidence="5">Homodimer.</text>
</comment>
<evidence type="ECO:0000256" key="4">
    <source>
        <dbReference type="ARBA" id="ARBA00023096"/>
    </source>
</evidence>
<name>A0A134BCB6_9PORP</name>
<gene>
    <name evidence="5" type="primary">pdxB</name>
    <name evidence="8" type="ORF">HMPREF3185_00479</name>
</gene>
<protein>
    <recommendedName>
        <fullName evidence="5">Erythronate-4-phosphate dehydrogenase</fullName>
        <ecNumber evidence="5">1.1.1.290</ecNumber>
    </recommendedName>
</protein>
<evidence type="ECO:0000313" key="8">
    <source>
        <dbReference type="EMBL" id="KXB77597.1"/>
    </source>
</evidence>
<dbReference type="Proteomes" id="UP000070224">
    <property type="component" value="Unassembled WGS sequence"/>
</dbReference>
<dbReference type="HAMAP" id="MF_01825">
    <property type="entry name" value="PdxB"/>
    <property type="match status" value="1"/>
</dbReference>
<dbReference type="OrthoDB" id="1522997at2"/>
<dbReference type="GO" id="GO:0033711">
    <property type="term" value="F:4-phosphoerythronate dehydrogenase activity"/>
    <property type="evidence" value="ECO:0007669"/>
    <property type="project" value="UniProtKB-EC"/>
</dbReference>
<feature type="binding site" evidence="5">
    <location>
        <position position="149"/>
    </location>
    <ligand>
        <name>NAD(+)</name>
        <dbReference type="ChEBI" id="CHEBI:57540"/>
    </ligand>
</feature>
<sequence length="376" mass="41173">MDKPLFVLDSSLPYLEGLVEQVADVRRLPNRDFTPETIRGARALLIRSVVHAGRELLEGSSVEIVATATAGFDHIDADYCAAAGIRWESAPGCNAGGVVQYVLSSLVRWSLERGVSLEGKTIGIVGVGNVGGRLAKRVGALGLRPLLCDPPRAEREGAEGFVSLETIQRKSDIITLHVPLTRSGQYATEGMVDDTFLQGCARRPLLINACRGPVSPRAALLKGLELRQISDLIIDCWEGEPVINKTLLERSFIATPHIAGWTADGKWRGSQMALEAVCRALDLPLPEGLWDEGVLYTPDAPRIDLSAFPEEERILRAQLHTCDLKATTQTLKSAPEDFEQVRRAYRFPREASAYTVVGAYPEEKPLLEQLGFTHIE</sequence>
<dbReference type="GO" id="GO:0005829">
    <property type="term" value="C:cytosol"/>
    <property type="evidence" value="ECO:0007669"/>
    <property type="project" value="TreeGrafter"/>
</dbReference>
<dbReference type="Gene3D" id="3.30.1370.170">
    <property type="match status" value="1"/>
</dbReference>
<dbReference type="STRING" id="322095.HMPREF3185_00479"/>
<accession>A0A134BCB6</accession>